<protein>
    <submittedName>
        <fullName evidence="2">Uncharacterized protein</fullName>
    </submittedName>
</protein>
<dbReference type="Proteomes" id="UP000837857">
    <property type="component" value="Chromosome 29"/>
</dbReference>
<feature type="compositionally biased region" description="Basic residues" evidence="1">
    <location>
        <begin position="36"/>
        <end position="45"/>
    </location>
</feature>
<feature type="region of interest" description="Disordered" evidence="1">
    <location>
        <begin position="105"/>
        <end position="129"/>
    </location>
</feature>
<feature type="non-terminal residue" evidence="2">
    <location>
        <position position="129"/>
    </location>
</feature>
<gene>
    <name evidence="2" type="ORF">IPOD504_LOCUS11991</name>
</gene>
<keyword evidence="3" id="KW-1185">Reference proteome</keyword>
<feature type="compositionally biased region" description="Basic and acidic residues" evidence="1">
    <location>
        <begin position="12"/>
        <end position="31"/>
    </location>
</feature>
<name>A0ABN8INB2_9NEOP</name>
<proteinExistence type="predicted"/>
<evidence type="ECO:0000313" key="3">
    <source>
        <dbReference type="Proteomes" id="UP000837857"/>
    </source>
</evidence>
<dbReference type="EMBL" id="OW152841">
    <property type="protein sequence ID" value="CAH2062450.1"/>
    <property type="molecule type" value="Genomic_DNA"/>
</dbReference>
<organism evidence="2 3">
    <name type="scientific">Iphiclides podalirius</name>
    <name type="common">scarce swallowtail</name>
    <dbReference type="NCBI Taxonomy" id="110791"/>
    <lineage>
        <taxon>Eukaryota</taxon>
        <taxon>Metazoa</taxon>
        <taxon>Ecdysozoa</taxon>
        <taxon>Arthropoda</taxon>
        <taxon>Hexapoda</taxon>
        <taxon>Insecta</taxon>
        <taxon>Pterygota</taxon>
        <taxon>Neoptera</taxon>
        <taxon>Endopterygota</taxon>
        <taxon>Lepidoptera</taxon>
        <taxon>Glossata</taxon>
        <taxon>Ditrysia</taxon>
        <taxon>Papilionoidea</taxon>
        <taxon>Papilionidae</taxon>
        <taxon>Papilioninae</taxon>
        <taxon>Iphiclides</taxon>
    </lineage>
</organism>
<evidence type="ECO:0000256" key="1">
    <source>
        <dbReference type="SAM" id="MobiDB-lite"/>
    </source>
</evidence>
<reference evidence="2" key="1">
    <citation type="submission" date="2022-03" db="EMBL/GenBank/DDBJ databases">
        <authorList>
            <person name="Martin H S."/>
        </authorList>
    </citation>
    <scope>NUCLEOTIDE SEQUENCE</scope>
</reference>
<sequence length="129" mass="14547">MSSRPHLAVIGQEREDPSEAVPRNRTEKKSAEQISRAKKKKKNSNVKRLSTVQQQQRRAAPRRAQSIYTRAGIAERRLTYIRSFTHTGAARRGFTAARAHERHALLASPPAAPPRQPARMISRARHPSP</sequence>
<feature type="compositionally biased region" description="Low complexity" evidence="1">
    <location>
        <begin position="53"/>
        <end position="65"/>
    </location>
</feature>
<feature type="region of interest" description="Disordered" evidence="1">
    <location>
        <begin position="1"/>
        <end position="68"/>
    </location>
</feature>
<accession>A0ABN8INB2</accession>
<evidence type="ECO:0000313" key="2">
    <source>
        <dbReference type="EMBL" id="CAH2062450.1"/>
    </source>
</evidence>